<keyword evidence="2" id="KW-0805">Transcription regulation</keyword>
<dbReference type="InterPro" id="IPR016177">
    <property type="entry name" value="DNA-bd_dom_sf"/>
</dbReference>
<keyword evidence="3" id="KW-0238">DNA-binding</keyword>
<dbReference type="InterPro" id="IPR050913">
    <property type="entry name" value="AP2/ERF_ERF"/>
</dbReference>
<reference evidence="9" key="1">
    <citation type="submission" date="2019-12" db="EMBL/GenBank/DDBJ databases">
        <authorList>
            <person name="Hu Y."/>
        </authorList>
    </citation>
    <scope>NUCLEOTIDE SEQUENCE</scope>
    <source>
        <strain evidence="9">Cac194</strain>
    </source>
</reference>
<evidence type="ECO:0000256" key="5">
    <source>
        <dbReference type="ARBA" id="ARBA00023242"/>
    </source>
</evidence>
<keyword evidence="5" id="KW-0539">Nucleus</keyword>
<dbReference type="SMART" id="SM00380">
    <property type="entry name" value="AP2"/>
    <property type="match status" value="1"/>
</dbReference>
<evidence type="ECO:0000256" key="4">
    <source>
        <dbReference type="ARBA" id="ARBA00023163"/>
    </source>
</evidence>
<evidence type="ECO:0000259" key="8">
    <source>
        <dbReference type="PROSITE" id="PS51032"/>
    </source>
</evidence>
<evidence type="ECO:0000256" key="3">
    <source>
        <dbReference type="ARBA" id="ARBA00023125"/>
    </source>
</evidence>
<evidence type="ECO:0000256" key="6">
    <source>
        <dbReference type="ARBA" id="ARBA00024343"/>
    </source>
</evidence>
<dbReference type="PANTHER" id="PTHR31194:SF62">
    <property type="entry name" value="ETHYLENE-RESPONSIVE TRANSCRIPTION FACTOR ERF118"/>
    <property type="match status" value="1"/>
</dbReference>
<comment type="similarity">
    <text evidence="6">Belongs to the AP2/ERF transcription factor family. ERF subfamily.</text>
</comment>
<evidence type="ECO:0000256" key="7">
    <source>
        <dbReference type="SAM" id="MobiDB-lite"/>
    </source>
</evidence>
<evidence type="ECO:0000313" key="9">
    <source>
        <dbReference type="EMBL" id="QNI23929.1"/>
    </source>
</evidence>
<keyword evidence="4" id="KW-0804">Transcription</keyword>
<dbReference type="PANTHER" id="PTHR31194">
    <property type="entry name" value="SHN SHINE , DNA BINDING / TRANSCRIPTION FACTOR"/>
    <property type="match status" value="1"/>
</dbReference>
<dbReference type="CDD" id="cd00018">
    <property type="entry name" value="AP2"/>
    <property type="match status" value="1"/>
</dbReference>
<dbReference type="EMBL" id="MN863731">
    <property type="protein sequence ID" value="QNI23929.1"/>
    <property type="molecule type" value="mRNA"/>
</dbReference>
<accession>A0A7G8AUR0</accession>
<dbReference type="AlphaFoldDB" id="A0A7G8AUR0"/>
<feature type="domain" description="AP2/ERF" evidence="8">
    <location>
        <begin position="111"/>
        <end position="168"/>
    </location>
</feature>
<dbReference type="SUPFAM" id="SSF54171">
    <property type="entry name" value="DNA-binding domain"/>
    <property type="match status" value="1"/>
</dbReference>
<dbReference type="Gene3D" id="3.30.730.10">
    <property type="entry name" value="AP2/ERF domain"/>
    <property type="match status" value="1"/>
</dbReference>
<dbReference type="GO" id="GO:0003677">
    <property type="term" value="F:DNA binding"/>
    <property type="evidence" value="ECO:0007669"/>
    <property type="project" value="UniProtKB-KW"/>
</dbReference>
<feature type="region of interest" description="Disordered" evidence="7">
    <location>
        <begin position="71"/>
        <end position="108"/>
    </location>
</feature>
<dbReference type="InterPro" id="IPR036955">
    <property type="entry name" value="AP2/ERF_dom_sf"/>
</dbReference>
<evidence type="ECO:0000256" key="1">
    <source>
        <dbReference type="ARBA" id="ARBA00004123"/>
    </source>
</evidence>
<proteinExistence type="evidence at transcript level"/>
<evidence type="ECO:0000256" key="2">
    <source>
        <dbReference type="ARBA" id="ARBA00023015"/>
    </source>
</evidence>
<protein>
    <submittedName>
        <fullName evidence="9">AP2/ERF transcription factor</fullName>
    </submittedName>
</protein>
<dbReference type="Pfam" id="PF00847">
    <property type="entry name" value="AP2"/>
    <property type="match status" value="1"/>
</dbReference>
<feature type="compositionally biased region" description="Polar residues" evidence="7">
    <location>
        <begin position="79"/>
        <end position="89"/>
    </location>
</feature>
<dbReference type="GO" id="GO:0003700">
    <property type="term" value="F:DNA-binding transcription factor activity"/>
    <property type="evidence" value="ECO:0007669"/>
    <property type="project" value="InterPro"/>
</dbReference>
<dbReference type="PRINTS" id="PR00367">
    <property type="entry name" value="ETHRSPELEMNT"/>
</dbReference>
<dbReference type="FunFam" id="3.30.730.10:FF:000005">
    <property type="entry name" value="ethylene-responsive transcription factor RAP2-11"/>
    <property type="match status" value="1"/>
</dbReference>
<dbReference type="GO" id="GO:0005634">
    <property type="term" value="C:nucleus"/>
    <property type="evidence" value="ECO:0007669"/>
    <property type="project" value="UniProtKB-SubCell"/>
</dbReference>
<dbReference type="InterPro" id="IPR001471">
    <property type="entry name" value="AP2/ERF_dom"/>
</dbReference>
<organism evidence="9">
    <name type="scientific">Camptotheca acuminata</name>
    <name type="common">Happy tree</name>
    <dbReference type="NCBI Taxonomy" id="16922"/>
    <lineage>
        <taxon>Eukaryota</taxon>
        <taxon>Viridiplantae</taxon>
        <taxon>Streptophyta</taxon>
        <taxon>Embryophyta</taxon>
        <taxon>Tracheophyta</taxon>
        <taxon>Spermatophyta</taxon>
        <taxon>Magnoliopsida</taxon>
        <taxon>eudicotyledons</taxon>
        <taxon>Gunneridae</taxon>
        <taxon>Pentapetalae</taxon>
        <taxon>asterids</taxon>
        <taxon>Cornales</taxon>
        <taxon>Nyssaceae</taxon>
        <taxon>Camptotheca</taxon>
    </lineage>
</organism>
<sequence>MVDPQRQQPFHCKKTKYKSICGDEMTKSMRKIRVICYDADMTDTSDDEEIDKLYGSKRIVREINLPFSGHHQSRAAEMASSSQDSNNGGRNPKTRRVPTKTLNGKRAAASKYRGVRQRKWGKWAAEIRDPFQGRRVWLGTYDTAEAAAKAYDTKKLEFEAIMAATASEKSDNQSSSMAVSQPQKFALSEDSESVLSHTSPTSVLEMECYTSASASLINGKCSGTVMKNDGGIETNLSELQQQVSNSVFVDEPLMSEIEQGLDLGLEIDSLFVDDFGLFFEDDFGDLGDFQIGRFEDNEPSALPDFNFDFQIDDEAFALMDRPCNTDKPLSI</sequence>
<name>A0A7G8AUR0_CAMAC</name>
<reference evidence="9" key="2">
    <citation type="journal article" date="2020" name="Chin J Nat Med">
        <title>Genome-wide identification and analysis of AP2/ERF transcription factors related to camptothecin biosynthesis in Camptotheca acuminata.</title>
        <authorList>
            <person name="Hu Y.T."/>
            <person name="Xu Z.C."/>
            <person name="Tian Y."/>
            <person name="Gao R.R."/>
            <person name="Ji A.J."/>
            <person name="Pu X.D."/>
            <person name="Wang Y."/>
            <person name="Liu X."/>
            <person name="Song J.Y."/>
        </authorList>
    </citation>
    <scope>NUCLEOTIDE SEQUENCE</scope>
    <source>
        <strain evidence="9">Cac194</strain>
    </source>
</reference>
<comment type="subcellular location">
    <subcellularLocation>
        <location evidence="1">Nucleus</location>
    </subcellularLocation>
</comment>
<dbReference type="PROSITE" id="PS51032">
    <property type="entry name" value="AP2_ERF"/>
    <property type="match status" value="1"/>
</dbReference>